<feature type="non-terminal residue" evidence="1">
    <location>
        <position position="80"/>
    </location>
</feature>
<evidence type="ECO:0000313" key="2">
    <source>
        <dbReference type="Proteomes" id="UP000789525"/>
    </source>
</evidence>
<protein>
    <submittedName>
        <fullName evidence="1">17245_t:CDS:1</fullName>
    </submittedName>
</protein>
<keyword evidence="2" id="KW-1185">Reference proteome</keyword>
<dbReference type="Proteomes" id="UP000789525">
    <property type="component" value="Unassembled WGS sequence"/>
</dbReference>
<sequence length="80" mass="9289">MPVDTKNTERAGAGLFSREGATTNVYYESSQYVMKTCHNIEYSIRGRMDGPFVEVTFEYWMEAYAEHLTITDDTCFRQID</sequence>
<organism evidence="1 2">
    <name type="scientific">Acaulospora colombiana</name>
    <dbReference type="NCBI Taxonomy" id="27376"/>
    <lineage>
        <taxon>Eukaryota</taxon>
        <taxon>Fungi</taxon>
        <taxon>Fungi incertae sedis</taxon>
        <taxon>Mucoromycota</taxon>
        <taxon>Glomeromycotina</taxon>
        <taxon>Glomeromycetes</taxon>
        <taxon>Diversisporales</taxon>
        <taxon>Acaulosporaceae</taxon>
        <taxon>Acaulospora</taxon>
    </lineage>
</organism>
<name>A0ACA9NY32_9GLOM</name>
<accession>A0ACA9NY32</accession>
<proteinExistence type="predicted"/>
<gene>
    <name evidence="1" type="ORF">ACOLOM_LOCUS9191</name>
</gene>
<dbReference type="EMBL" id="CAJVPT010025907">
    <property type="protein sequence ID" value="CAG8677223.1"/>
    <property type="molecule type" value="Genomic_DNA"/>
</dbReference>
<comment type="caution">
    <text evidence="1">The sequence shown here is derived from an EMBL/GenBank/DDBJ whole genome shotgun (WGS) entry which is preliminary data.</text>
</comment>
<reference evidence="1" key="1">
    <citation type="submission" date="2021-06" db="EMBL/GenBank/DDBJ databases">
        <authorList>
            <person name="Kallberg Y."/>
            <person name="Tangrot J."/>
            <person name="Rosling A."/>
        </authorList>
    </citation>
    <scope>NUCLEOTIDE SEQUENCE</scope>
    <source>
        <strain evidence="1">CL356</strain>
    </source>
</reference>
<evidence type="ECO:0000313" key="1">
    <source>
        <dbReference type="EMBL" id="CAG8677223.1"/>
    </source>
</evidence>